<comment type="caution">
    <text evidence="2">The sequence shown here is derived from an EMBL/GenBank/DDBJ whole genome shotgun (WGS) entry which is preliminary data.</text>
</comment>
<dbReference type="OrthoDB" id="3265232at2759"/>
<accession>G4TMF5</accession>
<dbReference type="Proteomes" id="UP000007148">
    <property type="component" value="Unassembled WGS sequence"/>
</dbReference>
<name>G4TMF5_SERID</name>
<feature type="region of interest" description="Disordered" evidence="1">
    <location>
        <begin position="290"/>
        <end position="310"/>
    </location>
</feature>
<dbReference type="EMBL" id="CAFZ01000168">
    <property type="protein sequence ID" value="CCA72498.1"/>
    <property type="molecule type" value="Genomic_DNA"/>
</dbReference>
<feature type="compositionally biased region" description="Low complexity" evidence="1">
    <location>
        <begin position="69"/>
        <end position="78"/>
    </location>
</feature>
<dbReference type="InParanoid" id="G4TMF5"/>
<evidence type="ECO:0000256" key="1">
    <source>
        <dbReference type="SAM" id="MobiDB-lite"/>
    </source>
</evidence>
<feature type="region of interest" description="Disordered" evidence="1">
    <location>
        <begin position="93"/>
        <end position="143"/>
    </location>
</feature>
<sequence>MHGSQHEAHSASLDASESVPTPLERPAAPGGDGTTKPDLRDTLPSPRLSKDDCLNQDKTSGASNGSSGSDHLSTLSKGSSSSLFSFAFIPNRLRSQSHLPGRPRSASEGRSSGAGERNSPGPISLDVAQSTTVPGKQESLELSATSQRIISASNSAPTTPSAGSADTSRTYSFVFTSTRQHRAVGGERLIGIVNPSTAPALPPEQPPASPVSEAKATLTPQQIHAHALGAVHAISEDSPFQQLARGRSTSTVTQMNIPLQSSLSSDSSNPIERSLQTHGIEFYVNAARAGRTSATEGQSLTPPDRPPYARRTLSYTSTLASLGEDQVHDSAGEPSSPVSEITPSTRLTSRNKKKRVKSYSRYVEDDSWDQFTTVPVKRTSREPSLGSSNSSSSTKLSIDESLTSMSCFGVIGSTGSPVDVFGSAVVRTSRTSDRETRAPSSICSSSSTARNSASVPTPDDPTPKGHVLSYGPSFAFIRHSCTSNITLPVTRIRYAQPPYFCIPPTPPWLPHATPLARPSIHVSARSLATDAFVI</sequence>
<feature type="compositionally biased region" description="Polar residues" evidence="1">
    <location>
        <begin position="56"/>
        <end position="68"/>
    </location>
</feature>
<proteinExistence type="predicted"/>
<keyword evidence="3" id="KW-1185">Reference proteome</keyword>
<feature type="compositionally biased region" description="Polar residues" evidence="1">
    <location>
        <begin position="292"/>
        <end position="301"/>
    </location>
</feature>
<organism evidence="2 3">
    <name type="scientific">Serendipita indica (strain DSM 11827)</name>
    <name type="common">Root endophyte fungus</name>
    <name type="synonym">Piriformospora indica</name>
    <dbReference type="NCBI Taxonomy" id="1109443"/>
    <lineage>
        <taxon>Eukaryota</taxon>
        <taxon>Fungi</taxon>
        <taxon>Dikarya</taxon>
        <taxon>Basidiomycota</taxon>
        <taxon>Agaricomycotina</taxon>
        <taxon>Agaricomycetes</taxon>
        <taxon>Sebacinales</taxon>
        <taxon>Serendipitaceae</taxon>
        <taxon>Serendipita</taxon>
    </lineage>
</organism>
<feature type="compositionally biased region" description="Polar residues" evidence="1">
    <location>
        <begin position="336"/>
        <end position="348"/>
    </location>
</feature>
<feature type="region of interest" description="Disordered" evidence="1">
    <location>
        <begin position="326"/>
        <end position="359"/>
    </location>
</feature>
<feature type="region of interest" description="Disordered" evidence="1">
    <location>
        <begin position="428"/>
        <end position="464"/>
    </location>
</feature>
<feature type="compositionally biased region" description="Low complexity" evidence="1">
    <location>
        <begin position="100"/>
        <end position="117"/>
    </location>
</feature>
<feature type="region of interest" description="Disordered" evidence="1">
    <location>
        <begin position="1"/>
        <end position="78"/>
    </location>
</feature>
<feature type="compositionally biased region" description="Basic residues" evidence="1">
    <location>
        <begin position="349"/>
        <end position="358"/>
    </location>
</feature>
<gene>
    <name evidence="2" type="ORF">PIIN_06434</name>
</gene>
<evidence type="ECO:0000313" key="2">
    <source>
        <dbReference type="EMBL" id="CCA72498.1"/>
    </source>
</evidence>
<dbReference type="HOGENOM" id="CLU_510082_0_0_1"/>
<protein>
    <submittedName>
        <fullName evidence="2">Uncharacterized protein</fullName>
    </submittedName>
</protein>
<dbReference type="AlphaFoldDB" id="G4TMF5"/>
<reference evidence="2 3" key="1">
    <citation type="journal article" date="2011" name="PLoS Pathog.">
        <title>Endophytic Life Strategies Decoded by Genome and Transcriptome Analyses of the Mutualistic Root Symbiont Piriformospora indica.</title>
        <authorList>
            <person name="Zuccaro A."/>
            <person name="Lahrmann U."/>
            <person name="Guldener U."/>
            <person name="Langen G."/>
            <person name="Pfiffi S."/>
            <person name="Biedenkopf D."/>
            <person name="Wong P."/>
            <person name="Samans B."/>
            <person name="Grimm C."/>
            <person name="Basiewicz M."/>
            <person name="Murat C."/>
            <person name="Martin F."/>
            <person name="Kogel K.H."/>
        </authorList>
    </citation>
    <scope>NUCLEOTIDE SEQUENCE [LARGE SCALE GENOMIC DNA]</scope>
    <source>
        <strain evidence="2 3">DSM 11827</strain>
    </source>
</reference>
<evidence type="ECO:0000313" key="3">
    <source>
        <dbReference type="Proteomes" id="UP000007148"/>
    </source>
</evidence>
<feature type="compositionally biased region" description="Low complexity" evidence="1">
    <location>
        <begin position="438"/>
        <end position="454"/>
    </location>
</feature>
<feature type="compositionally biased region" description="Polar residues" evidence="1">
    <location>
        <begin position="127"/>
        <end position="143"/>
    </location>
</feature>